<organism evidence="6 7">
    <name type="scientific">Pisolithus tinctorius Marx 270</name>
    <dbReference type="NCBI Taxonomy" id="870435"/>
    <lineage>
        <taxon>Eukaryota</taxon>
        <taxon>Fungi</taxon>
        <taxon>Dikarya</taxon>
        <taxon>Basidiomycota</taxon>
        <taxon>Agaricomycotina</taxon>
        <taxon>Agaricomycetes</taxon>
        <taxon>Agaricomycetidae</taxon>
        <taxon>Boletales</taxon>
        <taxon>Sclerodermatineae</taxon>
        <taxon>Pisolithaceae</taxon>
        <taxon>Pisolithus</taxon>
    </lineage>
</organism>
<dbReference type="Proteomes" id="UP000054217">
    <property type="component" value="Unassembled WGS sequence"/>
</dbReference>
<dbReference type="Gene3D" id="3.50.50.60">
    <property type="entry name" value="FAD/NAD(P)-binding domain"/>
    <property type="match status" value="1"/>
</dbReference>
<evidence type="ECO:0000256" key="5">
    <source>
        <dbReference type="SAM" id="Phobius"/>
    </source>
</evidence>
<dbReference type="EMBL" id="KN831945">
    <property type="protein sequence ID" value="KIO13814.1"/>
    <property type="molecule type" value="Genomic_DNA"/>
</dbReference>
<dbReference type="PRINTS" id="PR00411">
    <property type="entry name" value="PNDRDTASEI"/>
</dbReference>
<evidence type="ECO:0008006" key="8">
    <source>
        <dbReference type="Google" id="ProtNLM"/>
    </source>
</evidence>
<keyword evidence="5" id="KW-0472">Membrane</keyword>
<comment type="similarity">
    <text evidence="1">Belongs to the FMO family.</text>
</comment>
<sequence length="567" mass="63765">MSTQTSVRRQSVGIVGAGAAGLITAHILLQDGFEHVQLLTRDRSVGGVWERRRIYPGVALNNVYGEFCFSSLPMPPPQDPMRKRLGGEDMCAYMEKFADIFLADPSKIRFETEVLNIRRAADSGWEVEVEDLRSKVKQVLVYDRIVLCTGGCSEPSVPESLSPDTAVKAGFHGLVCHSSEFARYLNRILQDQKAIPDYSVLVVGGGKSAQDISAFLTRLGVKVTVVFEKTDAFLAYPIELPQCLRKSRFLPIMASHSELRTRLERFLHTTWLGGKITRAFWDFLTWSSYKSLNIPEDSPLRNSHSLFWGIRTNEEGAGKKDSFHALCNEGKIKLVAPARVVKYTGDGESLLLSNGAEVKASAVILATGFGSSWTNIFTRETAKELGIGRHPPLADAEEYVWDYTSFRNPPSSNPRSQEWVSSIYRGIVPSRNIHRRDFAINGAFFTTNNGYAFEVMAHWISSYFLGDKMRLPSSPEEAAKLAGKNAAWMRRRFPEMLLWVNESYSSDLAFWSWPQAMDDLLEDMGLPIMRSGGNWLTWPFKIITPAEIKNLREERRAKREADLNAVN</sequence>
<reference evidence="7" key="2">
    <citation type="submission" date="2015-01" db="EMBL/GenBank/DDBJ databases">
        <title>Evolutionary Origins and Diversification of the Mycorrhizal Mutualists.</title>
        <authorList>
            <consortium name="DOE Joint Genome Institute"/>
            <consortium name="Mycorrhizal Genomics Consortium"/>
            <person name="Kohler A."/>
            <person name="Kuo A."/>
            <person name="Nagy L.G."/>
            <person name="Floudas D."/>
            <person name="Copeland A."/>
            <person name="Barry K.W."/>
            <person name="Cichocki N."/>
            <person name="Veneault-Fourrey C."/>
            <person name="LaButti K."/>
            <person name="Lindquist E.A."/>
            <person name="Lipzen A."/>
            <person name="Lundell T."/>
            <person name="Morin E."/>
            <person name="Murat C."/>
            <person name="Riley R."/>
            <person name="Ohm R."/>
            <person name="Sun H."/>
            <person name="Tunlid A."/>
            <person name="Henrissat B."/>
            <person name="Grigoriev I.V."/>
            <person name="Hibbett D.S."/>
            <person name="Martin F."/>
        </authorList>
    </citation>
    <scope>NUCLEOTIDE SEQUENCE [LARGE SCALE GENOMIC DNA]</scope>
    <source>
        <strain evidence="7">Marx 270</strain>
    </source>
</reference>
<dbReference type="OrthoDB" id="2915840at2759"/>
<reference evidence="6 7" key="1">
    <citation type="submission" date="2014-04" db="EMBL/GenBank/DDBJ databases">
        <authorList>
            <consortium name="DOE Joint Genome Institute"/>
            <person name="Kuo A."/>
            <person name="Kohler A."/>
            <person name="Costa M.D."/>
            <person name="Nagy L.G."/>
            <person name="Floudas D."/>
            <person name="Copeland A."/>
            <person name="Barry K.W."/>
            <person name="Cichocki N."/>
            <person name="Veneault-Fourrey C."/>
            <person name="LaButti K."/>
            <person name="Lindquist E.A."/>
            <person name="Lipzen A."/>
            <person name="Lundell T."/>
            <person name="Morin E."/>
            <person name="Murat C."/>
            <person name="Sun H."/>
            <person name="Tunlid A."/>
            <person name="Henrissat B."/>
            <person name="Grigoriev I.V."/>
            <person name="Hibbett D.S."/>
            <person name="Martin F."/>
            <person name="Nordberg H.P."/>
            <person name="Cantor M.N."/>
            <person name="Hua S.X."/>
        </authorList>
    </citation>
    <scope>NUCLEOTIDE SEQUENCE [LARGE SCALE GENOMIC DNA]</scope>
    <source>
        <strain evidence="6 7">Marx 270</strain>
    </source>
</reference>
<dbReference type="InterPro" id="IPR050346">
    <property type="entry name" value="FMO-like"/>
</dbReference>
<evidence type="ECO:0000313" key="7">
    <source>
        <dbReference type="Proteomes" id="UP000054217"/>
    </source>
</evidence>
<keyword evidence="2" id="KW-0285">Flavoprotein</keyword>
<dbReference type="GO" id="GO:0050661">
    <property type="term" value="F:NADP binding"/>
    <property type="evidence" value="ECO:0007669"/>
    <property type="project" value="InterPro"/>
</dbReference>
<dbReference type="Pfam" id="PF00743">
    <property type="entry name" value="FMO-like"/>
    <property type="match status" value="1"/>
</dbReference>
<dbReference type="PANTHER" id="PTHR23023">
    <property type="entry name" value="DIMETHYLANILINE MONOOXYGENASE"/>
    <property type="match status" value="1"/>
</dbReference>
<dbReference type="InParanoid" id="A0A0C3PXR7"/>
<keyword evidence="3" id="KW-0274">FAD</keyword>
<evidence type="ECO:0000313" key="6">
    <source>
        <dbReference type="EMBL" id="KIO13814.1"/>
    </source>
</evidence>
<proteinExistence type="inferred from homology"/>
<dbReference type="SUPFAM" id="SSF51905">
    <property type="entry name" value="FAD/NAD(P)-binding domain"/>
    <property type="match status" value="2"/>
</dbReference>
<dbReference type="GO" id="GO:0004499">
    <property type="term" value="F:N,N-dimethylaniline monooxygenase activity"/>
    <property type="evidence" value="ECO:0007669"/>
    <property type="project" value="InterPro"/>
</dbReference>
<evidence type="ECO:0000256" key="1">
    <source>
        <dbReference type="ARBA" id="ARBA00009183"/>
    </source>
</evidence>
<dbReference type="InterPro" id="IPR020946">
    <property type="entry name" value="Flavin_mOase-like"/>
</dbReference>
<name>A0A0C3PXR7_PISTI</name>
<accession>A0A0C3PXR7</accession>
<keyword evidence="7" id="KW-1185">Reference proteome</keyword>
<dbReference type="GO" id="GO:0050660">
    <property type="term" value="F:flavin adenine dinucleotide binding"/>
    <property type="evidence" value="ECO:0007669"/>
    <property type="project" value="InterPro"/>
</dbReference>
<dbReference type="STRING" id="870435.A0A0C3PXR7"/>
<keyword evidence="5" id="KW-1133">Transmembrane helix</keyword>
<keyword evidence="4" id="KW-0560">Oxidoreductase</keyword>
<dbReference type="HOGENOM" id="CLU_035533_0_0_1"/>
<gene>
    <name evidence="6" type="ORF">M404DRAFT_11899</name>
</gene>
<keyword evidence="5" id="KW-0812">Transmembrane</keyword>
<dbReference type="InterPro" id="IPR036188">
    <property type="entry name" value="FAD/NAD-bd_sf"/>
</dbReference>
<evidence type="ECO:0000256" key="3">
    <source>
        <dbReference type="ARBA" id="ARBA00022827"/>
    </source>
</evidence>
<protein>
    <recommendedName>
        <fullName evidence="8">FAD/NAD(P)-binding domain-containing protein</fullName>
    </recommendedName>
</protein>
<evidence type="ECO:0000256" key="4">
    <source>
        <dbReference type="ARBA" id="ARBA00023002"/>
    </source>
</evidence>
<feature type="transmembrane region" description="Helical" evidence="5">
    <location>
        <begin position="12"/>
        <end position="29"/>
    </location>
</feature>
<dbReference type="AlphaFoldDB" id="A0A0C3PXR7"/>
<evidence type="ECO:0000256" key="2">
    <source>
        <dbReference type="ARBA" id="ARBA00022630"/>
    </source>
</evidence>